<evidence type="ECO:0000256" key="13">
    <source>
        <dbReference type="ARBA" id="ARBA00023132"/>
    </source>
</evidence>
<evidence type="ECO:0000256" key="17">
    <source>
        <dbReference type="ARBA" id="ARBA00068609"/>
    </source>
</evidence>
<dbReference type="GO" id="GO:0017056">
    <property type="term" value="F:structural constituent of nuclear pore"/>
    <property type="evidence" value="ECO:0007669"/>
    <property type="project" value="TreeGrafter"/>
</dbReference>
<dbReference type="OMA" id="CCNTAKP"/>
<dbReference type="InterPro" id="IPR026054">
    <property type="entry name" value="Nucleoporin"/>
</dbReference>
<evidence type="ECO:0000256" key="9">
    <source>
        <dbReference type="ARBA" id="ARBA00022833"/>
    </source>
</evidence>
<dbReference type="STRING" id="2015173.A0A026WHI1"/>
<dbReference type="PROSITE" id="PS01358">
    <property type="entry name" value="ZF_RANBP2_1"/>
    <property type="match status" value="5"/>
</dbReference>
<keyword evidence="11" id="KW-0811">Translocation</keyword>
<evidence type="ECO:0000256" key="15">
    <source>
        <dbReference type="ARBA" id="ARBA00023242"/>
    </source>
</evidence>
<feature type="region of interest" description="Disordered" evidence="21">
    <location>
        <begin position="674"/>
        <end position="705"/>
    </location>
</feature>
<reference evidence="23 24" key="1">
    <citation type="journal article" date="2014" name="Curr. Biol.">
        <title>The genome of the clonal raider ant Cerapachys biroi.</title>
        <authorList>
            <person name="Oxley P.R."/>
            <person name="Ji L."/>
            <person name="Fetter-Pruneda I."/>
            <person name="McKenzie S.K."/>
            <person name="Li C."/>
            <person name="Hu H."/>
            <person name="Zhang G."/>
            <person name="Kronauer D.J."/>
        </authorList>
    </citation>
    <scope>NUCLEOTIDE SEQUENCE [LARGE SCALE GENOMIC DNA]</scope>
</reference>
<evidence type="ECO:0000256" key="18">
    <source>
        <dbReference type="ARBA" id="ARBA00078197"/>
    </source>
</evidence>
<dbReference type="EMBL" id="KK107199">
    <property type="protein sequence ID" value="EZA55522.1"/>
    <property type="molecule type" value="Genomic_DNA"/>
</dbReference>
<comment type="subcellular location">
    <subcellularLocation>
        <location evidence="2">Nucleus membrane</location>
    </subcellularLocation>
    <subcellularLocation>
        <location evidence="3">Nucleus</location>
        <location evidence="3">Nuclear pore complex</location>
    </subcellularLocation>
</comment>
<keyword evidence="7 20" id="KW-0863">Zinc-finger</keyword>
<dbReference type="GO" id="GO:0008139">
    <property type="term" value="F:nuclear localization sequence binding"/>
    <property type="evidence" value="ECO:0007669"/>
    <property type="project" value="TreeGrafter"/>
</dbReference>
<feature type="region of interest" description="Disordered" evidence="21">
    <location>
        <begin position="1359"/>
        <end position="1381"/>
    </location>
</feature>
<keyword evidence="9" id="KW-0862">Zinc</keyword>
<proteinExistence type="inferred from homology"/>
<name>A0A026WHI1_OOCBI</name>
<dbReference type="SMART" id="SM00547">
    <property type="entry name" value="ZnF_RBZ"/>
    <property type="match status" value="5"/>
</dbReference>
<feature type="compositionally biased region" description="Polar residues" evidence="21">
    <location>
        <begin position="674"/>
        <end position="684"/>
    </location>
</feature>
<dbReference type="InterPro" id="IPR036443">
    <property type="entry name" value="Znf_RanBP2_sf"/>
</dbReference>
<evidence type="ECO:0000256" key="5">
    <source>
        <dbReference type="ARBA" id="ARBA00022723"/>
    </source>
</evidence>
<dbReference type="GO" id="GO:0006405">
    <property type="term" value="P:RNA export from nucleus"/>
    <property type="evidence" value="ECO:0007669"/>
    <property type="project" value="TreeGrafter"/>
</dbReference>
<keyword evidence="13" id="KW-0906">Nuclear pore complex</keyword>
<sequence>MAKGSDNPAGRRPSSRNAKPYNANNVSSLTAARDCRGTSEPAAGRASSARGYGDESARRTDRCRTPTTRRKIPRMPALYPRRGPPARYPRCRGYSFVRKVATKVTDFIQPSWISKWFNTSQSNEDVLDSRENIEEEVEYEDDAQQAPPSKRSRIRMDVIHPPGTFSIQTRVKSALNVDLSKEQYPVHEMSEDFLEPATAGPSGIGRLISSTPAAQADVRTVTAHRTDLNSLTSPTNNGMANGADDNSESSESTSGCSSLIPQINRHEGPSNLLYSSTFPNRKRHIDDKLTFTNHLQSPRSLFLDSNSRDTLSSRRPSFNASVMTNALDRASPLSSPFYSGNITFGGANAADLYKRGRNLFNDSSELQLKVPRRTNVEVKPSTNAAGVDSSGMSQTAKKILEALEHFSSPISDAKKIPLKRASNTMSSIMSRKRAREEVASPSARIGLRHLTRELTVPTVPDILKLKRRQKLQDTTVAARRIVSARSDPPPLPQEYRLRTEGGENEKYRGKLNSKSKINLEKEETVAPVNLPNIPLPITTLPSFNFTLPSPTAHISSATVANKENTFTFASPIKVTDAAKSLQSVNNFTFSNPIDAEDNANNTAESSSSSMKETKGSTGASVERAAASMPNFIWSASSTAPRLKAKVKNGKDDRVGFELKSGSVMDVLCPKNVESNLTGQSNAKSPASGGTRADKTASSDPDSGNAESFWECGDCMIRNGGKDKQCIACKVARRNPDEKTPPPSTSTTEKAVPKLTANESFGSQFRLLMNQWECTICCVRNNRSDAKCVACSAPRPASNQTLSSIIKPQIKSDLMMEKFKPAEGSWECSGCLLRNAASVITCPCCNTSKPTCLRTNSRKTDVVAEPPAQKSSVAGGAVTQGVVTSGSDIMNKFKPSKDSWECPGCLVRNNSSVTACPCCNTAKPGSDAGASKTEQKTSSNGFGDLMKKPAGAWSCDTCLLQNDAKQTQCVACEALKPGTTKSSASASSSTTSTVQFKFGVPPNASGSANQAGGFKFGIDKADQPKSDGASPLNGFKFGSSQPLNCTSQFTFGVPTKEESKAANEASNKTNVVAASTDAARFSFKVTNLESAKQEQETSFGTPQGGTSTAIEKSGTALSATTPFTFGVHKPGTAAVLPPLPKTHALDAKPIFSFGAAAGSGITTAASNTSTSTTTCLPAFAQSSFTFSDSKTASQPAAIATFGQGVPPAAQSTKLFGANKIAETPAPSPSKPVSATSASTIFPIVSSSTSLFNSSESKKTTAFGMDKPSAGFALSENKISTFGSNSPKGKPSIFGTLETTKLPGFSSPAQTSVASPLPSFGAPSSATPAATPSLFGSSNTTFGSNSAATFSGTATTPAIFSSTKPSETTTPAASNPSLFTFGSSSQQSTSSGFNFSANTNATGSEAKPLFTFGSGASTSQGNNVFGSGTFGASSSAPTSTANFTFNPAKQEAAPTAFGQSAVAAPLFGAQQVTPQTQATSSFSSTSSSSAGFNFGSTAAPTATPGGFNFGGMLSLLSIFNPPTSTPTVAFDPNSRPSFNFTKGSAPTSFNATPQSATAPRKIKKAFRRCMR</sequence>
<evidence type="ECO:0000256" key="1">
    <source>
        <dbReference type="ARBA" id="ARBA00001947"/>
    </source>
</evidence>
<feature type="domain" description="RanBP2-type" evidence="22">
    <location>
        <begin position="767"/>
        <end position="796"/>
    </location>
</feature>
<feature type="domain" description="RanBP2-type" evidence="22">
    <location>
        <begin position="821"/>
        <end position="850"/>
    </location>
</feature>
<dbReference type="OrthoDB" id="79830at2759"/>
<keyword evidence="24" id="KW-1185">Reference proteome</keyword>
<evidence type="ECO:0000256" key="4">
    <source>
        <dbReference type="ARBA" id="ARBA00022448"/>
    </source>
</evidence>
<dbReference type="GO" id="GO:0008270">
    <property type="term" value="F:zinc ion binding"/>
    <property type="evidence" value="ECO:0007669"/>
    <property type="project" value="UniProtKB-KW"/>
</dbReference>
<feature type="compositionally biased region" description="Low complexity" evidence="21">
    <location>
        <begin position="598"/>
        <end position="618"/>
    </location>
</feature>
<comment type="cofactor">
    <cofactor evidence="1">
        <name>Zn(2+)</name>
        <dbReference type="ChEBI" id="CHEBI:29105"/>
    </cofactor>
</comment>
<dbReference type="GO" id="GO:0005643">
    <property type="term" value="C:nuclear pore"/>
    <property type="evidence" value="ECO:0007669"/>
    <property type="project" value="UniProtKB-SubCell"/>
</dbReference>
<evidence type="ECO:0000259" key="22">
    <source>
        <dbReference type="PROSITE" id="PS50199"/>
    </source>
</evidence>
<protein>
    <recommendedName>
        <fullName evidence="17">Nuclear pore complex protein Nup153</fullName>
    </recommendedName>
    <alternativeName>
        <fullName evidence="19">153 kDa nucleoporin</fullName>
    </alternativeName>
    <alternativeName>
        <fullName evidence="18">Nucleoporin Nup153</fullName>
    </alternativeName>
</protein>
<dbReference type="FunFam" id="4.10.1060.10:FF:000001">
    <property type="entry name" value="Nuclear pore complex protein Nup153"/>
    <property type="match status" value="2"/>
</dbReference>
<dbReference type="InterPro" id="IPR001876">
    <property type="entry name" value="Znf_RanBP2"/>
</dbReference>
<dbReference type="SUPFAM" id="SSF90209">
    <property type="entry name" value="Ran binding protein zinc finger-like"/>
    <property type="match status" value="3"/>
</dbReference>
<keyword evidence="5" id="KW-0479">Metal-binding</keyword>
<evidence type="ECO:0000256" key="14">
    <source>
        <dbReference type="ARBA" id="ARBA00023136"/>
    </source>
</evidence>
<evidence type="ECO:0000256" key="11">
    <source>
        <dbReference type="ARBA" id="ARBA00023010"/>
    </source>
</evidence>
<feature type="compositionally biased region" description="Basic and acidic residues" evidence="21">
    <location>
        <begin position="52"/>
        <end position="64"/>
    </location>
</feature>
<evidence type="ECO:0000256" key="2">
    <source>
        <dbReference type="ARBA" id="ARBA00004126"/>
    </source>
</evidence>
<gene>
    <name evidence="23" type="ORF">X777_03776</name>
</gene>
<dbReference type="InterPro" id="IPR013913">
    <property type="entry name" value="Nup153_N"/>
</dbReference>
<feature type="region of interest" description="Disordered" evidence="21">
    <location>
        <begin position="922"/>
        <end position="942"/>
    </location>
</feature>
<feature type="compositionally biased region" description="Low complexity" evidence="21">
    <location>
        <begin position="249"/>
        <end position="258"/>
    </location>
</feature>
<evidence type="ECO:0000256" key="7">
    <source>
        <dbReference type="ARBA" id="ARBA00022771"/>
    </source>
</evidence>
<dbReference type="PANTHER" id="PTHR23193:SF23">
    <property type="entry name" value="NUCLEAR PORE COMPLEX PROTEIN NUP153"/>
    <property type="match status" value="1"/>
</dbReference>
<feature type="region of interest" description="Disordered" evidence="21">
    <location>
        <begin position="223"/>
        <end position="275"/>
    </location>
</feature>
<evidence type="ECO:0000256" key="12">
    <source>
        <dbReference type="ARBA" id="ARBA00023125"/>
    </source>
</evidence>
<feature type="domain" description="RanBP2-type" evidence="22">
    <location>
        <begin position="895"/>
        <end position="924"/>
    </location>
</feature>
<keyword evidence="6" id="KW-0677">Repeat</keyword>
<evidence type="ECO:0000256" key="6">
    <source>
        <dbReference type="ARBA" id="ARBA00022737"/>
    </source>
</evidence>
<evidence type="ECO:0000256" key="16">
    <source>
        <dbReference type="ARBA" id="ARBA00060842"/>
    </source>
</evidence>
<keyword evidence="10" id="KW-0653">Protein transport</keyword>
<dbReference type="Gene3D" id="4.10.1060.10">
    <property type="entry name" value="Zinc finger, RanBP2-type"/>
    <property type="match status" value="4"/>
</dbReference>
<evidence type="ECO:0000256" key="10">
    <source>
        <dbReference type="ARBA" id="ARBA00022927"/>
    </source>
</evidence>
<keyword evidence="12" id="KW-0238">DNA-binding</keyword>
<accession>A0A026WHI1</accession>
<evidence type="ECO:0000313" key="24">
    <source>
        <dbReference type="Proteomes" id="UP000053097"/>
    </source>
</evidence>
<evidence type="ECO:0000256" key="8">
    <source>
        <dbReference type="ARBA" id="ARBA00022816"/>
    </source>
</evidence>
<evidence type="ECO:0000256" key="21">
    <source>
        <dbReference type="SAM" id="MobiDB-lite"/>
    </source>
</evidence>
<evidence type="ECO:0000256" key="19">
    <source>
        <dbReference type="ARBA" id="ARBA00079437"/>
    </source>
</evidence>
<dbReference type="GO" id="GO:0051028">
    <property type="term" value="P:mRNA transport"/>
    <property type="evidence" value="ECO:0007669"/>
    <property type="project" value="UniProtKB-KW"/>
</dbReference>
<dbReference type="GO" id="GO:0006606">
    <property type="term" value="P:protein import into nucleus"/>
    <property type="evidence" value="ECO:0007669"/>
    <property type="project" value="TreeGrafter"/>
</dbReference>
<keyword evidence="15" id="KW-0539">Nucleus</keyword>
<keyword evidence="4" id="KW-0813">Transport</keyword>
<feature type="compositionally biased region" description="Low complexity" evidence="21">
    <location>
        <begin position="1316"/>
        <end position="1326"/>
    </location>
</feature>
<feature type="compositionally biased region" description="Polar residues" evidence="21">
    <location>
        <begin position="1359"/>
        <end position="1374"/>
    </location>
</feature>
<keyword evidence="8" id="KW-0509">mRNA transport</keyword>
<feature type="domain" description="RanBP2-type" evidence="22">
    <location>
        <begin position="948"/>
        <end position="977"/>
    </location>
</feature>
<feature type="compositionally biased region" description="Low complexity" evidence="21">
    <location>
        <begin position="42"/>
        <end position="51"/>
    </location>
</feature>
<dbReference type="Pfam" id="PF00641">
    <property type="entry name" value="Zn_ribbon_RanBP"/>
    <property type="match status" value="4"/>
</dbReference>
<evidence type="ECO:0000256" key="20">
    <source>
        <dbReference type="PROSITE-ProRule" id="PRU00322"/>
    </source>
</evidence>
<keyword evidence="14" id="KW-0472">Membrane</keyword>
<dbReference type="PROSITE" id="PS50199">
    <property type="entry name" value="ZF_RANBP2_2"/>
    <property type="match status" value="5"/>
</dbReference>
<feature type="region of interest" description="Disordered" evidence="21">
    <location>
        <begin position="1"/>
        <end position="70"/>
    </location>
</feature>
<dbReference type="GO" id="GO:0031965">
    <property type="term" value="C:nuclear membrane"/>
    <property type="evidence" value="ECO:0007669"/>
    <property type="project" value="UniProtKB-SubCell"/>
</dbReference>
<feature type="domain" description="RanBP2-type" evidence="22">
    <location>
        <begin position="705"/>
        <end position="734"/>
    </location>
</feature>
<comment type="similarity">
    <text evidence="16">Belongs to the NUP153 family.</text>
</comment>
<dbReference type="Pfam" id="PF08604">
    <property type="entry name" value="Nup153"/>
    <property type="match status" value="2"/>
</dbReference>
<dbReference type="PANTHER" id="PTHR23193">
    <property type="entry name" value="NUCLEAR PORE COMPLEX PROTEIN NUP"/>
    <property type="match status" value="1"/>
</dbReference>
<feature type="region of interest" description="Disordered" evidence="21">
    <location>
        <begin position="589"/>
        <end position="622"/>
    </location>
</feature>
<evidence type="ECO:0000256" key="3">
    <source>
        <dbReference type="ARBA" id="ARBA00004567"/>
    </source>
</evidence>
<dbReference type="GO" id="GO:0003677">
    <property type="term" value="F:DNA binding"/>
    <property type="evidence" value="ECO:0007669"/>
    <property type="project" value="UniProtKB-KW"/>
</dbReference>
<organism evidence="23 24">
    <name type="scientific">Ooceraea biroi</name>
    <name type="common">Clonal raider ant</name>
    <name type="synonym">Cerapachys biroi</name>
    <dbReference type="NCBI Taxonomy" id="2015173"/>
    <lineage>
        <taxon>Eukaryota</taxon>
        <taxon>Metazoa</taxon>
        <taxon>Ecdysozoa</taxon>
        <taxon>Arthropoda</taxon>
        <taxon>Hexapoda</taxon>
        <taxon>Insecta</taxon>
        <taxon>Pterygota</taxon>
        <taxon>Neoptera</taxon>
        <taxon>Endopterygota</taxon>
        <taxon>Hymenoptera</taxon>
        <taxon>Apocrita</taxon>
        <taxon>Aculeata</taxon>
        <taxon>Formicoidea</taxon>
        <taxon>Formicidae</taxon>
        <taxon>Dorylinae</taxon>
        <taxon>Ooceraea</taxon>
    </lineage>
</organism>
<dbReference type="Proteomes" id="UP000053097">
    <property type="component" value="Unassembled WGS sequence"/>
</dbReference>
<feature type="region of interest" description="Disordered" evidence="21">
    <location>
        <begin position="1303"/>
        <end position="1326"/>
    </location>
</feature>
<feature type="compositionally biased region" description="Polar residues" evidence="21">
    <location>
        <begin position="228"/>
        <end position="239"/>
    </location>
</feature>
<evidence type="ECO:0000313" key="23">
    <source>
        <dbReference type="EMBL" id="EZA55522.1"/>
    </source>
</evidence>